<feature type="compositionally biased region" description="Basic and acidic residues" evidence="1">
    <location>
        <begin position="163"/>
        <end position="181"/>
    </location>
</feature>
<dbReference type="InterPro" id="IPR027911">
    <property type="entry name" value="DUF4604"/>
</dbReference>
<feature type="compositionally biased region" description="Basic residues" evidence="1">
    <location>
        <begin position="44"/>
        <end position="54"/>
    </location>
</feature>
<feature type="region of interest" description="Disordered" evidence="1">
    <location>
        <begin position="23"/>
        <end position="200"/>
    </location>
</feature>
<evidence type="ECO:0000313" key="5">
    <source>
        <dbReference type="Proteomes" id="UP000319257"/>
    </source>
</evidence>
<dbReference type="OrthoDB" id="5388322at2759"/>
<dbReference type="AlphaFoldDB" id="A0A507BGD2"/>
<dbReference type="Proteomes" id="UP000319257">
    <property type="component" value="Unassembled WGS sequence"/>
</dbReference>
<accession>A0A507BGD2</accession>
<dbReference type="Pfam" id="PF15377">
    <property type="entry name" value="DUF4604"/>
    <property type="match status" value="1"/>
</dbReference>
<feature type="compositionally biased region" description="Basic and acidic residues" evidence="1">
    <location>
        <begin position="143"/>
        <end position="153"/>
    </location>
</feature>
<dbReference type="InParanoid" id="A0A507BGD2"/>
<evidence type="ECO:0000256" key="1">
    <source>
        <dbReference type="SAM" id="MobiDB-lite"/>
    </source>
</evidence>
<evidence type="ECO:0000313" key="3">
    <source>
        <dbReference type="EMBL" id="TPX18395.1"/>
    </source>
</evidence>
<evidence type="ECO:0000313" key="4">
    <source>
        <dbReference type="EMBL" id="TPX18416.1"/>
    </source>
</evidence>
<reference evidence="4 5" key="1">
    <citation type="submission" date="2019-06" db="EMBL/GenBank/DDBJ databases">
        <title>Draft genome sequence of the filamentous fungus Phialemoniopsis curvata isolated from diesel fuel.</title>
        <authorList>
            <person name="Varaljay V.A."/>
            <person name="Lyon W.J."/>
            <person name="Crouch A.L."/>
            <person name="Drake C.E."/>
            <person name="Hollomon J.M."/>
            <person name="Nadeau L.J."/>
            <person name="Nunn H.S."/>
            <person name="Stevenson B.S."/>
            <person name="Bojanowski C.L."/>
            <person name="Crookes-Goodson W.J."/>
        </authorList>
    </citation>
    <scope>NUCLEOTIDE SEQUENCE [LARGE SCALE GENOMIC DNA]</scope>
    <source>
        <strain evidence="4 5">D216</strain>
    </source>
</reference>
<feature type="compositionally biased region" description="Low complexity" evidence="1">
    <location>
        <begin position="70"/>
        <end position="81"/>
    </location>
</feature>
<feature type="compositionally biased region" description="Basic and acidic residues" evidence="1">
    <location>
        <begin position="102"/>
        <end position="114"/>
    </location>
</feature>
<dbReference type="GeneID" id="41979129"/>
<gene>
    <name evidence="3" type="ORF">E0L32_011682</name>
    <name evidence="4" type="ORF">E0L32_011703</name>
</gene>
<name>A0A507BGD2_9PEZI</name>
<dbReference type="EMBL" id="SKBQ01000114">
    <property type="protein sequence ID" value="TPX18416.1"/>
    <property type="molecule type" value="Genomic_DNA"/>
</dbReference>
<dbReference type="EMBL" id="SKBQ01000114">
    <property type="protein sequence ID" value="TPX18395.1"/>
    <property type="molecule type" value="Genomic_DNA"/>
</dbReference>
<feature type="domain" description="DUF4604" evidence="2">
    <location>
        <begin position="10"/>
        <end position="198"/>
    </location>
</feature>
<feature type="compositionally biased region" description="Basic residues" evidence="1">
    <location>
        <begin position="182"/>
        <end position="191"/>
    </location>
</feature>
<keyword evidence="5" id="KW-1185">Reference proteome</keyword>
<dbReference type="RefSeq" id="XP_031000106.1">
    <property type="nucleotide sequence ID" value="XM_031134439.1"/>
</dbReference>
<sequence length="200" mass="20713">MSSSQKITSKNLSYSQNLPPFLAALRGQHAPSDADGPDPILAARSRRPAARRRGSASEDAPLVLDEEGNVVSDVAVGVDGSVSRKEGPQDGGATAGAAAAEEDGKTHAQREGERVAGIGAGKKRKVGRVVGGDDAQEEEEEGKGERNEPESKHAGQGKAGQGKRPEKHGGSGRETKGDKTPKSKKKAKKIKLSFGDADGD</sequence>
<proteinExistence type="predicted"/>
<comment type="caution">
    <text evidence="4">The sequence shown here is derived from an EMBL/GenBank/DDBJ whole genome shotgun (WGS) entry which is preliminary data.</text>
</comment>
<organism evidence="4 5">
    <name type="scientific">Thyridium curvatum</name>
    <dbReference type="NCBI Taxonomy" id="1093900"/>
    <lineage>
        <taxon>Eukaryota</taxon>
        <taxon>Fungi</taxon>
        <taxon>Dikarya</taxon>
        <taxon>Ascomycota</taxon>
        <taxon>Pezizomycotina</taxon>
        <taxon>Sordariomycetes</taxon>
        <taxon>Sordariomycetidae</taxon>
        <taxon>Thyridiales</taxon>
        <taxon>Thyridiaceae</taxon>
        <taxon>Thyridium</taxon>
    </lineage>
</organism>
<protein>
    <recommendedName>
        <fullName evidence="2">DUF4604 domain-containing protein</fullName>
    </recommendedName>
</protein>
<evidence type="ECO:0000259" key="2">
    <source>
        <dbReference type="Pfam" id="PF15377"/>
    </source>
</evidence>